<comment type="caution">
    <text evidence="7">The sequence shown here is derived from an EMBL/GenBank/DDBJ whole genome shotgun (WGS) entry which is preliminary data.</text>
</comment>
<evidence type="ECO:0000256" key="1">
    <source>
        <dbReference type="ARBA" id="ARBA00004141"/>
    </source>
</evidence>
<evidence type="ECO:0000256" key="3">
    <source>
        <dbReference type="ARBA" id="ARBA00022989"/>
    </source>
</evidence>
<evidence type="ECO:0000256" key="4">
    <source>
        <dbReference type="ARBA" id="ARBA00023136"/>
    </source>
</evidence>
<feature type="transmembrane region" description="Helical" evidence="5">
    <location>
        <begin position="43"/>
        <end position="63"/>
    </location>
</feature>
<dbReference type="Pfam" id="PF01284">
    <property type="entry name" value="MARVEL"/>
    <property type="match status" value="1"/>
</dbReference>
<dbReference type="InterPro" id="IPR008253">
    <property type="entry name" value="Marvel"/>
</dbReference>
<evidence type="ECO:0000313" key="8">
    <source>
        <dbReference type="Proteomes" id="UP000034112"/>
    </source>
</evidence>
<dbReference type="GO" id="GO:0016020">
    <property type="term" value="C:membrane"/>
    <property type="evidence" value="ECO:0007669"/>
    <property type="project" value="UniProtKB-SubCell"/>
</dbReference>
<dbReference type="AlphaFoldDB" id="A0A0F9X2M8"/>
<protein>
    <recommendedName>
        <fullName evidence="6">MARVEL domain-containing protein</fullName>
    </recommendedName>
</protein>
<comment type="subcellular location">
    <subcellularLocation>
        <location evidence="1">Membrane</location>
        <topology evidence="1">Multi-pass membrane protein</topology>
    </subcellularLocation>
</comment>
<keyword evidence="4 5" id="KW-0472">Membrane</keyword>
<evidence type="ECO:0000256" key="2">
    <source>
        <dbReference type="ARBA" id="ARBA00022692"/>
    </source>
</evidence>
<reference evidence="8" key="1">
    <citation type="journal article" date="2015" name="Genome Announc.">
        <title>Draft whole-genome sequence of the biocontrol agent Trichoderma harzianum T6776.</title>
        <authorList>
            <person name="Baroncelli R."/>
            <person name="Piaggeschi G."/>
            <person name="Fiorini L."/>
            <person name="Bertolini E."/>
            <person name="Zapparata A."/>
            <person name="Pe M.E."/>
            <person name="Sarrocco S."/>
            <person name="Vannacci G."/>
        </authorList>
    </citation>
    <scope>NUCLEOTIDE SEQUENCE [LARGE SCALE GENOMIC DNA]</scope>
    <source>
        <strain evidence="8">T6776</strain>
    </source>
</reference>
<dbReference type="Proteomes" id="UP000034112">
    <property type="component" value="Unassembled WGS sequence"/>
</dbReference>
<accession>A0A0F9X2M8</accession>
<dbReference type="PANTHER" id="PTHR37451">
    <property type="entry name" value="MARVEL DOMAIN"/>
    <property type="match status" value="1"/>
</dbReference>
<dbReference type="PANTHER" id="PTHR37451:SF5">
    <property type="entry name" value="MARVEL DOMAIN-CONTAINING PROTEIN"/>
    <property type="match status" value="1"/>
</dbReference>
<sequence length="160" mass="17459">MSQTLILCFRAFQGLAAAAGVGLAAYVVNWHLRGPHLSTPPSISFFLFSSIFSVFSILYLVFAPRFAPKATHPKISLSIEAINCIFYFAGFIAVAVCLGDLAFCTGSVCMAGRGTAVLAAAQFSLWMGSAIIAAKAMVRDERRTKLLSRRRNTQRNFERI</sequence>
<feature type="transmembrane region" description="Helical" evidence="5">
    <location>
        <begin position="84"/>
        <end position="103"/>
    </location>
</feature>
<feature type="domain" description="MARVEL" evidence="6">
    <location>
        <begin position="6"/>
        <end position="132"/>
    </location>
</feature>
<keyword evidence="3 5" id="KW-1133">Transmembrane helix</keyword>
<evidence type="ECO:0000313" key="7">
    <source>
        <dbReference type="EMBL" id="KKO99465.1"/>
    </source>
</evidence>
<proteinExistence type="predicted"/>
<dbReference type="OrthoDB" id="2117453at2759"/>
<keyword evidence="2 5" id="KW-0812">Transmembrane</keyword>
<evidence type="ECO:0000259" key="6">
    <source>
        <dbReference type="Pfam" id="PF01284"/>
    </source>
</evidence>
<evidence type="ECO:0000256" key="5">
    <source>
        <dbReference type="SAM" id="Phobius"/>
    </source>
</evidence>
<dbReference type="OMA" id="YHQYAAV"/>
<feature type="transmembrane region" description="Helical" evidence="5">
    <location>
        <begin position="115"/>
        <end position="138"/>
    </location>
</feature>
<gene>
    <name evidence="7" type="ORF">THAR02_08426</name>
</gene>
<dbReference type="EMBL" id="JOKZ01000324">
    <property type="protein sequence ID" value="KKO99465.1"/>
    <property type="molecule type" value="Genomic_DNA"/>
</dbReference>
<name>A0A0F9X2M8_TRIHA</name>
<organism evidence="7 8">
    <name type="scientific">Trichoderma harzianum</name>
    <name type="common">Hypocrea lixii</name>
    <dbReference type="NCBI Taxonomy" id="5544"/>
    <lineage>
        <taxon>Eukaryota</taxon>
        <taxon>Fungi</taxon>
        <taxon>Dikarya</taxon>
        <taxon>Ascomycota</taxon>
        <taxon>Pezizomycotina</taxon>
        <taxon>Sordariomycetes</taxon>
        <taxon>Hypocreomycetidae</taxon>
        <taxon>Hypocreales</taxon>
        <taxon>Hypocreaceae</taxon>
        <taxon>Trichoderma</taxon>
    </lineage>
</organism>